<evidence type="ECO:0008006" key="3">
    <source>
        <dbReference type="Google" id="ProtNLM"/>
    </source>
</evidence>
<name>M7NMW2_9BACT</name>
<evidence type="ECO:0000313" key="1">
    <source>
        <dbReference type="EMBL" id="EMR03095.1"/>
    </source>
</evidence>
<dbReference type="AlphaFoldDB" id="M7NMW2"/>
<dbReference type="PROSITE" id="PS51257">
    <property type="entry name" value="PROKAR_LIPOPROTEIN"/>
    <property type="match status" value="1"/>
</dbReference>
<reference evidence="1 2" key="1">
    <citation type="journal article" date="2013" name="Genome Announc.">
        <title>Draft Genome Sequence of Cesiribacter andamanensis Strain AMV16T, Isolated from a Soil Sample from a Mud Volcano in the Andaman Islands, India.</title>
        <authorList>
            <person name="Shivaji S."/>
            <person name="Ara S."/>
            <person name="Begum Z."/>
            <person name="Srinivas T.N."/>
            <person name="Singh A."/>
            <person name="Kumar Pinnaka A."/>
        </authorList>
    </citation>
    <scope>NUCLEOTIDE SEQUENCE [LARGE SCALE GENOMIC DNA]</scope>
    <source>
        <strain evidence="1 2">AMV16</strain>
    </source>
</reference>
<keyword evidence="2" id="KW-1185">Reference proteome</keyword>
<dbReference type="RefSeq" id="WP_009195151.1">
    <property type="nucleotide sequence ID" value="NZ_AODQ01000035.1"/>
</dbReference>
<dbReference type="eggNOG" id="ENOG502ZIS9">
    <property type="taxonomic scope" value="Bacteria"/>
</dbReference>
<dbReference type="STRING" id="1279009.ADICEAN_01754"/>
<dbReference type="OrthoDB" id="1147144at2"/>
<proteinExistence type="predicted"/>
<comment type="caution">
    <text evidence="1">The sequence shown here is derived from an EMBL/GenBank/DDBJ whole genome shotgun (WGS) entry which is preliminary data.</text>
</comment>
<protein>
    <recommendedName>
        <fullName evidence="3">Bacteroidetes-specific membrane protein</fullName>
    </recommendedName>
</protein>
<gene>
    <name evidence="1" type="ORF">ADICEAN_01754</name>
</gene>
<evidence type="ECO:0000313" key="2">
    <source>
        <dbReference type="Proteomes" id="UP000011910"/>
    </source>
</evidence>
<dbReference type="EMBL" id="AODQ01000035">
    <property type="protein sequence ID" value="EMR03095.1"/>
    <property type="molecule type" value="Genomic_DNA"/>
</dbReference>
<accession>M7NMW2</accession>
<sequence length="325" mass="36974">MLHSYLKAGIFWCGMLLSLSCYGQRDLSRGVRLHEPLGSMPTQYTGAFAGETGSPRLNLYTGYVWRHFPSRERINFYAFALSYDQFIPALRTGIGFSAHRRAGRIEQLSDNQEGYYPSVLDLRDQYYALDIAPKFSIKGKYTLSPFITLNYLKGSNKQNWLDYQLEGFGSRLGILWNTPKYYIGYSFNGIDGYQAPDGRKPQKHFTSYLQAGYTFQKSSDANFSVTPQLVLLITSPYHKYGVGVYAKNKLDQYVEAFNLNFRYKQFIWGVNNAGIHLGFQSERLRLMLTNDSGYFGDGAGGRKGILGGQGATYYEGNLSLRYVFK</sequence>
<dbReference type="Proteomes" id="UP000011910">
    <property type="component" value="Unassembled WGS sequence"/>
</dbReference>
<organism evidence="1 2">
    <name type="scientific">Cesiribacter andamanensis AMV16</name>
    <dbReference type="NCBI Taxonomy" id="1279009"/>
    <lineage>
        <taxon>Bacteria</taxon>
        <taxon>Pseudomonadati</taxon>
        <taxon>Bacteroidota</taxon>
        <taxon>Cytophagia</taxon>
        <taxon>Cytophagales</taxon>
        <taxon>Cesiribacteraceae</taxon>
        <taxon>Cesiribacter</taxon>
    </lineage>
</organism>